<dbReference type="PATRIC" id="fig|378806.16.peg.5785"/>
<evidence type="ECO:0000256" key="1">
    <source>
        <dbReference type="SAM" id="MobiDB-lite"/>
    </source>
</evidence>
<feature type="region of interest" description="Disordered" evidence="1">
    <location>
        <begin position="1"/>
        <end position="47"/>
    </location>
</feature>
<dbReference type="EMBL" id="AAMD01000050">
    <property type="protein sequence ID" value="EAU66671.1"/>
    <property type="molecule type" value="Genomic_DNA"/>
</dbReference>
<dbReference type="InterPro" id="IPR011989">
    <property type="entry name" value="ARM-like"/>
</dbReference>
<dbReference type="InterPro" id="IPR016024">
    <property type="entry name" value="ARM-type_fold"/>
</dbReference>
<dbReference type="SMART" id="SM00567">
    <property type="entry name" value="EZ_HEAT"/>
    <property type="match status" value="1"/>
</dbReference>
<protein>
    <recommendedName>
        <fullName evidence="4">HEAT repeat domain-containing protein</fullName>
    </recommendedName>
</protein>
<proteinExistence type="predicted"/>
<evidence type="ECO:0000313" key="2">
    <source>
        <dbReference type="EMBL" id="EAU66671.1"/>
    </source>
</evidence>
<dbReference type="InterPro" id="IPR004155">
    <property type="entry name" value="PBS_lyase_HEAT"/>
</dbReference>
<dbReference type="AlphaFoldDB" id="Q092L6"/>
<feature type="compositionally biased region" description="Basic residues" evidence="1">
    <location>
        <begin position="35"/>
        <end position="47"/>
    </location>
</feature>
<sequence length="299" mass="32028">MPQEPASQEFLVPGYPGGQGASVKVGPGVTSSRARVGKSRRSSPRVRSSKLEWCTPMRFLFIALLLLTLPASAQVDSRVAFLSRQLEKGKDPRVRSQAALVLGATEEPEAVVPLCAGLKDASEVVRAAAAKGLATLRETAGLECLKAHHEEDAATLGAIRDAIKTLEDFQSRPPRLYVDLEGVKDTTGKLTPELLKATEERLKRRLILRGAKLAPKKEPKKAAQGVLQKHGISGYRLSAQIQATESGGLRIAILCLSYPDLALLGQVDVQAAGAEPAELLKALVPKAIEEVASTFEWST</sequence>
<organism evidence="2 3">
    <name type="scientific">Stigmatella aurantiaca (strain DW4/3-1)</name>
    <dbReference type="NCBI Taxonomy" id="378806"/>
    <lineage>
        <taxon>Bacteria</taxon>
        <taxon>Pseudomonadati</taxon>
        <taxon>Myxococcota</taxon>
        <taxon>Myxococcia</taxon>
        <taxon>Myxococcales</taxon>
        <taxon>Cystobacterineae</taxon>
        <taxon>Archangiaceae</taxon>
        <taxon>Stigmatella</taxon>
    </lineage>
</organism>
<comment type="caution">
    <text evidence="2">The sequence shown here is derived from an EMBL/GenBank/DDBJ whole genome shotgun (WGS) entry which is preliminary data.</text>
</comment>
<reference evidence="2 3" key="1">
    <citation type="submission" date="2006-04" db="EMBL/GenBank/DDBJ databases">
        <authorList>
            <person name="Nierman W.C."/>
        </authorList>
    </citation>
    <scope>NUCLEOTIDE SEQUENCE [LARGE SCALE GENOMIC DNA]</scope>
    <source>
        <strain evidence="2 3">DW4/3-1</strain>
    </source>
</reference>
<dbReference type="Pfam" id="PF13646">
    <property type="entry name" value="HEAT_2"/>
    <property type="match status" value="1"/>
</dbReference>
<dbReference type="SUPFAM" id="SSF48371">
    <property type="entry name" value="ARM repeat"/>
    <property type="match status" value="1"/>
</dbReference>
<dbReference type="Gene3D" id="1.25.10.10">
    <property type="entry name" value="Leucine-rich Repeat Variant"/>
    <property type="match status" value="1"/>
</dbReference>
<name>Q092L6_STIAD</name>
<dbReference type="Proteomes" id="UP000032702">
    <property type="component" value="Unassembled WGS sequence"/>
</dbReference>
<evidence type="ECO:0000313" key="3">
    <source>
        <dbReference type="Proteomes" id="UP000032702"/>
    </source>
</evidence>
<gene>
    <name evidence="2" type="ORF">STIAU_7841</name>
</gene>
<accession>Q092L6</accession>
<evidence type="ECO:0008006" key="4">
    <source>
        <dbReference type="Google" id="ProtNLM"/>
    </source>
</evidence>